<keyword evidence="3" id="KW-0902">Two-component regulatory system</keyword>
<dbReference type="RefSeq" id="WP_338689916.1">
    <property type="nucleotide sequence ID" value="NZ_AP024702.1"/>
</dbReference>
<evidence type="ECO:0000256" key="5">
    <source>
        <dbReference type="SAM" id="Phobius"/>
    </source>
</evidence>
<keyword evidence="5" id="KW-1133">Transmembrane helix</keyword>
<feature type="region of interest" description="Disordered" evidence="4">
    <location>
        <begin position="668"/>
        <end position="694"/>
    </location>
</feature>
<protein>
    <recommendedName>
        <fullName evidence="6">Histidine kinase domain-containing protein</fullName>
    </recommendedName>
</protein>
<dbReference type="SUPFAM" id="SSF49785">
    <property type="entry name" value="Galactose-binding domain-like"/>
    <property type="match status" value="1"/>
</dbReference>
<keyword evidence="1" id="KW-0808">Transferase</keyword>
<accession>A0ABM7R903</accession>
<evidence type="ECO:0000313" key="7">
    <source>
        <dbReference type="EMBL" id="BCX47629.1"/>
    </source>
</evidence>
<evidence type="ECO:0000256" key="4">
    <source>
        <dbReference type="SAM" id="MobiDB-lite"/>
    </source>
</evidence>
<dbReference type="InterPro" id="IPR003594">
    <property type="entry name" value="HATPase_dom"/>
</dbReference>
<dbReference type="InterPro" id="IPR036890">
    <property type="entry name" value="HATPase_C_sf"/>
</dbReference>
<dbReference type="InterPro" id="IPR005467">
    <property type="entry name" value="His_kinase_dom"/>
</dbReference>
<dbReference type="EMBL" id="AP024702">
    <property type="protein sequence ID" value="BCX47629.1"/>
    <property type="molecule type" value="Genomic_DNA"/>
</dbReference>
<dbReference type="PANTHER" id="PTHR24421:SF61">
    <property type="entry name" value="OXYGEN SENSOR HISTIDINE KINASE NREB"/>
    <property type="match status" value="1"/>
</dbReference>
<dbReference type="SMART" id="SM00387">
    <property type="entry name" value="HATPase_c"/>
    <property type="match status" value="1"/>
</dbReference>
<dbReference type="Pfam" id="PF02518">
    <property type="entry name" value="HATPase_c"/>
    <property type="match status" value="1"/>
</dbReference>
<name>A0ABM7R903_9BACT</name>
<dbReference type="InterPro" id="IPR050482">
    <property type="entry name" value="Sensor_HK_TwoCompSys"/>
</dbReference>
<reference evidence="7 8" key="1">
    <citation type="submission" date="2021-06" db="EMBL/GenBank/DDBJ databases">
        <title>Complete genome of Haloferula helveola possessing various polysaccharide degrading enzymes.</title>
        <authorList>
            <person name="Takami H."/>
            <person name="Huang C."/>
            <person name="Hamasaki K."/>
        </authorList>
    </citation>
    <scope>NUCLEOTIDE SEQUENCE [LARGE SCALE GENOMIC DNA]</scope>
    <source>
        <strain evidence="7 8">CN-1</strain>
    </source>
</reference>
<evidence type="ECO:0000256" key="1">
    <source>
        <dbReference type="ARBA" id="ARBA00022679"/>
    </source>
</evidence>
<evidence type="ECO:0000259" key="6">
    <source>
        <dbReference type="PROSITE" id="PS50109"/>
    </source>
</evidence>
<evidence type="ECO:0000256" key="2">
    <source>
        <dbReference type="ARBA" id="ARBA00022777"/>
    </source>
</evidence>
<feature type="transmembrane region" description="Helical" evidence="5">
    <location>
        <begin position="454"/>
        <end position="475"/>
    </location>
</feature>
<dbReference type="PANTHER" id="PTHR24421">
    <property type="entry name" value="NITRATE/NITRITE SENSOR PROTEIN NARX-RELATED"/>
    <property type="match status" value="1"/>
</dbReference>
<keyword evidence="8" id="KW-1185">Reference proteome</keyword>
<organism evidence="7 8">
    <name type="scientific">Haloferula helveola</name>
    <dbReference type="NCBI Taxonomy" id="490095"/>
    <lineage>
        <taxon>Bacteria</taxon>
        <taxon>Pseudomonadati</taxon>
        <taxon>Verrucomicrobiota</taxon>
        <taxon>Verrucomicrobiia</taxon>
        <taxon>Verrucomicrobiales</taxon>
        <taxon>Verrucomicrobiaceae</taxon>
        <taxon>Haloferula</taxon>
    </lineage>
</organism>
<sequence>MTPRRDRAIALSLGLIGAVWISPIAAEETIASRFSSEWKQLRSEVEAIDNELAALPPIPLDDLGDRRAFLHSFPTDDALLTREVDFTIRLQWDEPQDIDRVVLVPARKFDAGGLEANYGFPDDFDLTLRGTDGLSMEVAAHRAMSANAAHVGHPIADSLAEPFPATELTLHISRLRPIPEGAPSLPLVALSEIFCFSGARNVAPLARIEIESTKLTQHSSYWSPELLHDERTPLGIPEGVISPNEQPPSPGWISLGRDEAEEQVDIVIDLGQSRQIDGVRMFPALRPSIEDFPGFGIPQRFRIEVSETGEDDSYQAVIDRSEVGLVNVGHNPVTLRFRETDARFVRLRATELWKPFTYYPAFLALSEIQVLKDETNLAVGAAVITTEQTEPIRAHGTRFWTREGITDDHGPSGPILTHRAWLEALSHRLKLETRRLQISQRMVELESRWRSGTIGLLSIVGLLAVCAAVVLPIRYRLREKRQVRRIRERIAGDLHDDVGTNLGSIQMLTALARTKGTPEEELELIHRVAAETVTSVRDIVWLLHPTPGSRVSTIDHLRESAAILLEPLEWKLTADFRDWSLGDQDGRHLVLFFREALHNIRRHADASKVEIEVGRDGDALVLRITDDGRGIDPQTLEQPASLRALRQRAEKLGGRVDIRTLPGEGTTVSLRFVPRSQGSAPEPVPYPSKPDDAP</sequence>
<dbReference type="Proteomes" id="UP001374893">
    <property type="component" value="Chromosome"/>
</dbReference>
<dbReference type="InterPro" id="IPR011712">
    <property type="entry name" value="Sig_transdc_His_kin_sub3_dim/P"/>
</dbReference>
<keyword evidence="5" id="KW-0472">Membrane</keyword>
<evidence type="ECO:0000313" key="8">
    <source>
        <dbReference type="Proteomes" id="UP001374893"/>
    </source>
</evidence>
<dbReference type="CDD" id="cd16917">
    <property type="entry name" value="HATPase_UhpB-NarQ-NarX-like"/>
    <property type="match status" value="1"/>
</dbReference>
<dbReference type="Gene3D" id="1.20.5.1930">
    <property type="match status" value="1"/>
</dbReference>
<dbReference type="SUPFAM" id="SSF55874">
    <property type="entry name" value="ATPase domain of HSP90 chaperone/DNA topoisomerase II/histidine kinase"/>
    <property type="match status" value="1"/>
</dbReference>
<keyword evidence="2" id="KW-0418">Kinase</keyword>
<dbReference type="Gene3D" id="3.30.565.10">
    <property type="entry name" value="Histidine kinase-like ATPase, C-terminal domain"/>
    <property type="match status" value="1"/>
</dbReference>
<dbReference type="PROSITE" id="PS50109">
    <property type="entry name" value="HIS_KIN"/>
    <property type="match status" value="1"/>
</dbReference>
<gene>
    <name evidence="7" type="ORF">HAHE_15370</name>
</gene>
<dbReference type="Pfam" id="PF07730">
    <property type="entry name" value="HisKA_3"/>
    <property type="match status" value="1"/>
</dbReference>
<keyword evidence="5" id="KW-0812">Transmembrane</keyword>
<dbReference type="InterPro" id="IPR008979">
    <property type="entry name" value="Galactose-bd-like_sf"/>
</dbReference>
<feature type="domain" description="Histidine kinase" evidence="6">
    <location>
        <begin position="585"/>
        <end position="676"/>
    </location>
</feature>
<evidence type="ECO:0000256" key="3">
    <source>
        <dbReference type="ARBA" id="ARBA00023012"/>
    </source>
</evidence>
<proteinExistence type="predicted"/>
<dbReference type="Gene3D" id="2.60.120.260">
    <property type="entry name" value="Galactose-binding domain-like"/>
    <property type="match status" value="1"/>
</dbReference>